<reference evidence="1 2" key="1">
    <citation type="submission" date="2024-04" db="EMBL/GenBank/DDBJ databases">
        <title>Defined microbial consortia suppress multidrug-resistant proinflammatory Enterobacteriaceae via ecological control.</title>
        <authorList>
            <person name="Furuichi M."/>
            <person name="Kawaguchi T."/>
            <person name="Pust M."/>
            <person name="Yasuma K."/>
            <person name="Plichta D."/>
            <person name="Hasegawa N."/>
            <person name="Ohya T."/>
            <person name="Bhattarai S."/>
            <person name="Sasajima S."/>
            <person name="Aoto Y."/>
            <person name="Tuganbaev T."/>
            <person name="Yaginuma M."/>
            <person name="Ueda M."/>
            <person name="Okahashi N."/>
            <person name="Amafuji K."/>
            <person name="Kiridooshi Y."/>
            <person name="Sugita K."/>
            <person name="Strazar M."/>
            <person name="Skelly A."/>
            <person name="Suda W."/>
            <person name="Hattori M."/>
            <person name="Nakamoto N."/>
            <person name="Caballero S."/>
            <person name="Norman J."/>
            <person name="Olle B."/>
            <person name="Tanoue T."/>
            <person name="Arita M."/>
            <person name="Bucci V."/>
            <person name="Atarashi K."/>
            <person name="Xavier R."/>
            <person name="Honda K."/>
        </authorList>
    </citation>
    <scope>NUCLEOTIDE SEQUENCE [LARGE SCALE GENOMIC DNA]</scope>
    <source>
        <strain evidence="2">k04-0078-D8-1</strain>
    </source>
</reference>
<evidence type="ECO:0000313" key="1">
    <source>
        <dbReference type="EMBL" id="GAA6409872.1"/>
    </source>
</evidence>
<keyword evidence="2" id="KW-1185">Reference proteome</keyword>
<gene>
    <name evidence="1" type="ORF">K040078D81_39890</name>
</gene>
<dbReference type="RefSeq" id="WP_390407930.1">
    <property type="nucleotide sequence ID" value="NZ_BAABYW010000001.1"/>
</dbReference>
<sequence length="79" mass="9227">MAGVNKSDIPVEADFMSDFWKEIKRFWITEDNDSYWKDLTKAMNDLYEKYSTEFCKGQILAFEGYLVGGCEHKGGHYDI</sequence>
<organism evidence="1 2">
    <name type="scientific">Blautia hominis</name>
    <dbReference type="NCBI Taxonomy" id="2025493"/>
    <lineage>
        <taxon>Bacteria</taxon>
        <taxon>Bacillati</taxon>
        <taxon>Bacillota</taxon>
        <taxon>Clostridia</taxon>
        <taxon>Lachnospirales</taxon>
        <taxon>Lachnospiraceae</taxon>
        <taxon>Blautia</taxon>
    </lineage>
</organism>
<proteinExistence type="predicted"/>
<protein>
    <submittedName>
        <fullName evidence="1">Uncharacterized protein</fullName>
    </submittedName>
</protein>
<accession>A0ABQ0BEJ5</accession>
<dbReference type="Proteomes" id="UP001600943">
    <property type="component" value="Unassembled WGS sequence"/>
</dbReference>
<dbReference type="EMBL" id="BAABYW010000001">
    <property type="protein sequence ID" value="GAA6409872.1"/>
    <property type="molecule type" value="Genomic_DNA"/>
</dbReference>
<name>A0ABQ0BEJ5_9FIRM</name>
<evidence type="ECO:0000313" key="2">
    <source>
        <dbReference type="Proteomes" id="UP001600943"/>
    </source>
</evidence>
<comment type="caution">
    <text evidence="1">The sequence shown here is derived from an EMBL/GenBank/DDBJ whole genome shotgun (WGS) entry which is preliminary data.</text>
</comment>